<proteinExistence type="predicted"/>
<dbReference type="InterPro" id="IPR001214">
    <property type="entry name" value="SET_dom"/>
</dbReference>
<comment type="caution">
    <text evidence="2">The sequence shown here is derived from an EMBL/GenBank/DDBJ whole genome shotgun (WGS) entry which is preliminary data.</text>
</comment>
<dbReference type="InterPro" id="IPR053010">
    <property type="entry name" value="SET_SmydA-8"/>
</dbReference>
<feature type="domain" description="SET" evidence="1">
    <location>
        <begin position="39"/>
        <end position="228"/>
    </location>
</feature>
<keyword evidence="2" id="KW-0489">Methyltransferase</keyword>
<dbReference type="PANTHER" id="PTHR46455">
    <property type="entry name" value="SET AND MYND DOMAIN CONTAINING, ARTHROPOD-SPECIFIC, MEMBER 4, ISOFORM A"/>
    <property type="match status" value="1"/>
</dbReference>
<dbReference type="Pfam" id="PF00856">
    <property type="entry name" value="SET"/>
    <property type="match status" value="1"/>
</dbReference>
<dbReference type="GO" id="GO:0032259">
    <property type="term" value="P:methylation"/>
    <property type="evidence" value="ECO:0007669"/>
    <property type="project" value="UniProtKB-KW"/>
</dbReference>
<dbReference type="SUPFAM" id="SSF82199">
    <property type="entry name" value="SET domain"/>
    <property type="match status" value="1"/>
</dbReference>
<evidence type="ECO:0000313" key="3">
    <source>
        <dbReference type="Proteomes" id="UP000186817"/>
    </source>
</evidence>
<gene>
    <name evidence="2" type="primary">Smyd3</name>
    <name evidence="2" type="ORF">AK812_SmicGene31914</name>
</gene>
<name>A0A1Q9CVI0_SYMMI</name>
<dbReference type="EMBL" id="LSRX01000892">
    <property type="protein sequence ID" value="OLP86931.1"/>
    <property type="molecule type" value="Genomic_DNA"/>
</dbReference>
<organism evidence="2 3">
    <name type="scientific">Symbiodinium microadriaticum</name>
    <name type="common">Dinoflagellate</name>
    <name type="synonym">Zooxanthella microadriatica</name>
    <dbReference type="NCBI Taxonomy" id="2951"/>
    <lineage>
        <taxon>Eukaryota</taxon>
        <taxon>Sar</taxon>
        <taxon>Alveolata</taxon>
        <taxon>Dinophyceae</taxon>
        <taxon>Suessiales</taxon>
        <taxon>Symbiodiniaceae</taxon>
        <taxon>Symbiodinium</taxon>
    </lineage>
</organism>
<evidence type="ECO:0000259" key="1">
    <source>
        <dbReference type="PROSITE" id="PS50280"/>
    </source>
</evidence>
<dbReference type="Gene3D" id="2.170.270.10">
    <property type="entry name" value="SET domain"/>
    <property type="match status" value="1"/>
</dbReference>
<dbReference type="OMA" id="PANDEFT"/>
<reference evidence="2 3" key="1">
    <citation type="submission" date="2016-02" db="EMBL/GenBank/DDBJ databases">
        <title>Genome analysis of coral dinoflagellate symbionts highlights evolutionary adaptations to a symbiotic lifestyle.</title>
        <authorList>
            <person name="Aranda M."/>
            <person name="Li Y."/>
            <person name="Liew Y.J."/>
            <person name="Baumgarten S."/>
            <person name="Simakov O."/>
            <person name="Wilson M."/>
            <person name="Piel J."/>
            <person name="Ashoor H."/>
            <person name="Bougouffa S."/>
            <person name="Bajic V.B."/>
            <person name="Ryu T."/>
            <person name="Ravasi T."/>
            <person name="Bayer T."/>
            <person name="Micklem G."/>
            <person name="Kim H."/>
            <person name="Bhak J."/>
            <person name="Lajeunesse T.C."/>
            <person name="Voolstra C.R."/>
        </authorList>
    </citation>
    <scope>NUCLEOTIDE SEQUENCE [LARGE SCALE GENOMIC DNA]</scope>
    <source>
        <strain evidence="2 3">CCMP2467</strain>
    </source>
</reference>
<accession>A0A1Q9CVI0</accession>
<protein>
    <submittedName>
        <fullName evidence="2">Histone-lysine N-methyltransferase SMYD3</fullName>
    </submittedName>
</protein>
<keyword evidence="3" id="KW-1185">Reference proteome</keyword>
<dbReference type="InterPro" id="IPR046341">
    <property type="entry name" value="SET_dom_sf"/>
</dbReference>
<dbReference type="PROSITE" id="PS50280">
    <property type="entry name" value="SET"/>
    <property type="match status" value="1"/>
</dbReference>
<dbReference type="OrthoDB" id="445702at2759"/>
<sequence length="501" mass="55622">MEASGLGLCDASMPREAATAFEKWAAEKVRHPALPKLAASFQLRRSDSLGVHAVAKSAIATGQVIIAEDALIRLPSPRMASRSILQRYGELEGFLTPAICVDWKSTSQEAREACLTLFYAHPEMERRSCSDSMHSRACEDLLKTSPELRSLGWSSAQLLRFLHIVDLNIHKDDERPANDEFTGIFVLGSKFSHSCEPNSSWNFNQEGHLEYRAIRPIHPGDVLTFSYVGNGMNLITSCLERRRRLAQLCFLCRCARCEGPDLGRTLRCPRCSSQRCEPIYEDQDESRLSAAFARSAAVVDASRWRCGACGAVVAAAELPLEAEEELASLVPRHMQGPPRMAAEDAECLWQLREKAAAVLGEGHWTWFLATFAWLQKCLVRLKTETVVPFGEADLHAASAAAEKWLQNRATMCVEQRLCALFLAARLALHYGEGVRKWGYDPANPLGGELEATWRLEVLGWELHEDATSGPPEPGPSQEQLRELCRRLPDGPAFAGLWQPVA</sequence>
<dbReference type="Proteomes" id="UP000186817">
    <property type="component" value="Unassembled WGS sequence"/>
</dbReference>
<dbReference type="PANTHER" id="PTHR46455:SF5">
    <property type="entry name" value="SET AND MYND DOMAIN CONTAINING, ARTHROPOD-SPECIFIC, MEMBER 4, ISOFORM A"/>
    <property type="match status" value="1"/>
</dbReference>
<dbReference type="GO" id="GO:0008168">
    <property type="term" value="F:methyltransferase activity"/>
    <property type="evidence" value="ECO:0007669"/>
    <property type="project" value="UniProtKB-KW"/>
</dbReference>
<keyword evidence="2" id="KW-0808">Transferase</keyword>
<dbReference type="AlphaFoldDB" id="A0A1Q9CVI0"/>
<dbReference type="CDD" id="cd20071">
    <property type="entry name" value="SET_SMYD"/>
    <property type="match status" value="1"/>
</dbReference>
<evidence type="ECO:0000313" key="2">
    <source>
        <dbReference type="EMBL" id="OLP86931.1"/>
    </source>
</evidence>